<dbReference type="InterPro" id="IPR002848">
    <property type="entry name" value="Translin_fam"/>
</dbReference>
<dbReference type="InterPro" id="IPR036081">
    <property type="entry name" value="Translin_sf"/>
</dbReference>
<dbReference type="SUPFAM" id="SSF74784">
    <property type="entry name" value="Translin"/>
    <property type="match status" value="1"/>
</dbReference>
<dbReference type="AlphaFoldDB" id="A0AAD9D0T2"/>
<dbReference type="GO" id="GO:0005737">
    <property type="term" value="C:cytoplasm"/>
    <property type="evidence" value="ECO:0007669"/>
    <property type="project" value="UniProtKB-SubCell"/>
</dbReference>
<comment type="caution">
    <text evidence="6">The sequence shown here is derived from an EMBL/GenBank/DDBJ whole genome shotgun (WGS) entry which is preliminary data.</text>
</comment>
<dbReference type="Pfam" id="PF01997">
    <property type="entry name" value="Translin"/>
    <property type="match status" value="1"/>
</dbReference>
<name>A0AAD9D0T2_PAPLA</name>
<sequence length="270" mass="31022">MAEVIMSEPAEASSSMSRRDHLLQTFEAYRAELDADNERRERLIIISRTITQLSKKLIFHLHRGATAPNPGLRDKNIKEAKGKEREIATHFVKVRDELRVERAESYWRWSRQVSPGLEEYIEGLSFLHYLDKRELVTLDEVQKTLSDAETGEPLVMVTPEDYVLGMSDLTGELMRYATNALSTGDHETPLEVCDFVRSVKTRFDGISPSMLFKLAKKQEETTRSLEKIEKVCYALRLRLVEYADRPEILKQMAKRALEDASQNDGGKKDD</sequence>
<dbReference type="InterPro" id="IPR016069">
    <property type="entry name" value="Translin_C"/>
</dbReference>
<keyword evidence="4" id="KW-0963">Cytoplasm</keyword>
<dbReference type="InterPro" id="IPR016068">
    <property type="entry name" value="Translin_N"/>
</dbReference>
<dbReference type="PANTHER" id="PTHR10741">
    <property type="entry name" value="TRANSLIN AND TRANSLIN ASSOCIATED PROTEIN X"/>
    <property type="match status" value="1"/>
</dbReference>
<comment type="similarity">
    <text evidence="3">Belongs to the translin family.</text>
</comment>
<dbReference type="Proteomes" id="UP001182556">
    <property type="component" value="Unassembled WGS sequence"/>
</dbReference>
<accession>A0AAD9D0T2</accession>
<evidence type="ECO:0000256" key="5">
    <source>
        <dbReference type="ARBA" id="ARBA00023242"/>
    </source>
</evidence>
<keyword evidence="7" id="KW-1185">Reference proteome</keyword>
<organism evidence="6 7">
    <name type="scientific">Papiliotrema laurentii</name>
    <name type="common">Cryptococcus laurentii</name>
    <dbReference type="NCBI Taxonomy" id="5418"/>
    <lineage>
        <taxon>Eukaryota</taxon>
        <taxon>Fungi</taxon>
        <taxon>Dikarya</taxon>
        <taxon>Basidiomycota</taxon>
        <taxon>Agaricomycotina</taxon>
        <taxon>Tremellomycetes</taxon>
        <taxon>Tremellales</taxon>
        <taxon>Rhynchogastremaceae</taxon>
        <taxon>Papiliotrema</taxon>
    </lineage>
</organism>
<dbReference type="EMBL" id="JAODAN010000008">
    <property type="protein sequence ID" value="KAK1922641.1"/>
    <property type="molecule type" value="Genomic_DNA"/>
</dbReference>
<reference evidence="6" key="1">
    <citation type="submission" date="2023-02" db="EMBL/GenBank/DDBJ databases">
        <title>Identification and recombinant expression of a fungal hydrolase from Papiliotrema laurentii that hydrolyzes apple cutin and clears colloidal polyester polyurethane.</title>
        <authorList>
            <consortium name="DOE Joint Genome Institute"/>
            <person name="Roman V.A."/>
            <person name="Bojanowski C."/>
            <person name="Crable B.R."/>
            <person name="Wagner D.N."/>
            <person name="Hung C.S."/>
            <person name="Nadeau L.J."/>
            <person name="Schratz L."/>
            <person name="Haridas S."/>
            <person name="Pangilinan J."/>
            <person name="Lipzen A."/>
            <person name="Na H."/>
            <person name="Yan M."/>
            <person name="Ng V."/>
            <person name="Grigoriev I.V."/>
            <person name="Spatafora J.W."/>
            <person name="Barlow D."/>
            <person name="Biffinger J."/>
            <person name="Kelley-Loughnane N."/>
            <person name="Varaljay V.A."/>
            <person name="Crookes-Goodson W.J."/>
        </authorList>
    </citation>
    <scope>NUCLEOTIDE SEQUENCE</scope>
    <source>
        <strain evidence="6">5307AH</strain>
    </source>
</reference>
<proteinExistence type="inferred from homology"/>
<dbReference type="Gene3D" id="1.20.58.200">
    <property type="entry name" value="Translin, domain 2"/>
    <property type="match status" value="1"/>
</dbReference>
<protein>
    <submittedName>
        <fullName evidence="6">Translin</fullName>
    </submittedName>
</protein>
<evidence type="ECO:0000313" key="6">
    <source>
        <dbReference type="EMBL" id="KAK1922641.1"/>
    </source>
</evidence>
<gene>
    <name evidence="6" type="ORF">DB88DRAFT_495808</name>
</gene>
<dbReference type="GO" id="GO:0005634">
    <property type="term" value="C:nucleus"/>
    <property type="evidence" value="ECO:0007669"/>
    <property type="project" value="UniProtKB-SubCell"/>
</dbReference>
<evidence type="ECO:0000256" key="4">
    <source>
        <dbReference type="ARBA" id="ARBA00022490"/>
    </source>
</evidence>
<evidence type="ECO:0000256" key="3">
    <source>
        <dbReference type="ARBA" id="ARBA00005902"/>
    </source>
</evidence>
<dbReference type="GO" id="GO:0043565">
    <property type="term" value="F:sequence-specific DNA binding"/>
    <property type="evidence" value="ECO:0007669"/>
    <property type="project" value="InterPro"/>
</dbReference>
<evidence type="ECO:0000313" key="7">
    <source>
        <dbReference type="Proteomes" id="UP001182556"/>
    </source>
</evidence>
<dbReference type="Gene3D" id="1.20.58.190">
    <property type="entry name" value="Translin, domain 1"/>
    <property type="match status" value="1"/>
</dbReference>
<dbReference type="CDD" id="cd14820">
    <property type="entry name" value="TRAX"/>
    <property type="match status" value="1"/>
</dbReference>
<evidence type="ECO:0000256" key="2">
    <source>
        <dbReference type="ARBA" id="ARBA00004496"/>
    </source>
</evidence>
<keyword evidence="5" id="KW-0539">Nucleus</keyword>
<evidence type="ECO:0000256" key="1">
    <source>
        <dbReference type="ARBA" id="ARBA00004123"/>
    </source>
</evidence>
<dbReference type="FunFam" id="1.20.58.200:FF:000001">
    <property type="entry name" value="Translin-associated factor X"/>
    <property type="match status" value="1"/>
</dbReference>
<comment type="subcellular location">
    <subcellularLocation>
        <location evidence="2">Cytoplasm</location>
    </subcellularLocation>
    <subcellularLocation>
        <location evidence="1">Nucleus</location>
    </subcellularLocation>
</comment>